<evidence type="ECO:0000256" key="4">
    <source>
        <dbReference type="ARBA" id="ARBA00022801"/>
    </source>
</evidence>
<keyword evidence="5" id="KW-0496">Mitochondrion</keyword>
<dbReference type="Pfam" id="PF16113">
    <property type="entry name" value="ECH_2"/>
    <property type="match status" value="1"/>
</dbReference>
<evidence type="ECO:0000256" key="3">
    <source>
        <dbReference type="ARBA" id="ARBA00011915"/>
    </source>
</evidence>
<name>A0AAW2YYP2_9EUKA</name>
<comment type="catalytic activity">
    <reaction evidence="1">
        <text>3-hydroxy-2-methylpropanoyl-CoA + H2O = 3-hydroxy-2-methylpropanoate + CoA + H(+)</text>
        <dbReference type="Rhea" id="RHEA:20888"/>
        <dbReference type="ChEBI" id="CHEBI:11805"/>
        <dbReference type="ChEBI" id="CHEBI:15377"/>
        <dbReference type="ChEBI" id="CHEBI:15378"/>
        <dbReference type="ChEBI" id="CHEBI:57287"/>
        <dbReference type="ChEBI" id="CHEBI:57340"/>
        <dbReference type="EC" id="3.1.2.4"/>
    </reaction>
</comment>
<dbReference type="PANTHER" id="PTHR43176:SF3">
    <property type="entry name" value="3-HYDROXYISOBUTYRYL-COA HYDROLASE, MITOCHONDRIAL"/>
    <property type="match status" value="1"/>
</dbReference>
<dbReference type="GO" id="GO:0006574">
    <property type="term" value="P:L-valine catabolic process"/>
    <property type="evidence" value="ECO:0007669"/>
    <property type="project" value="TreeGrafter"/>
</dbReference>
<dbReference type="InterPro" id="IPR029045">
    <property type="entry name" value="ClpP/crotonase-like_dom_sf"/>
</dbReference>
<dbReference type="InterPro" id="IPR045004">
    <property type="entry name" value="ECH_dom"/>
</dbReference>
<evidence type="ECO:0000313" key="8">
    <source>
        <dbReference type="EMBL" id="KAL0482300.1"/>
    </source>
</evidence>
<accession>A0AAW2YYP2</accession>
<dbReference type="Proteomes" id="UP001431209">
    <property type="component" value="Unassembled WGS sequence"/>
</dbReference>
<evidence type="ECO:0000259" key="7">
    <source>
        <dbReference type="Pfam" id="PF16113"/>
    </source>
</evidence>
<dbReference type="AlphaFoldDB" id="A0AAW2YYP2"/>
<dbReference type="InterPro" id="IPR032259">
    <property type="entry name" value="HIBYL-CoA-H"/>
</dbReference>
<dbReference type="GO" id="GO:0003860">
    <property type="term" value="F:3-hydroxyisobutyryl-CoA hydrolase activity"/>
    <property type="evidence" value="ECO:0007669"/>
    <property type="project" value="UniProtKB-EC"/>
</dbReference>
<dbReference type="NCBIfam" id="NF004127">
    <property type="entry name" value="PRK05617.1"/>
    <property type="match status" value="1"/>
</dbReference>
<dbReference type="GO" id="GO:0005739">
    <property type="term" value="C:mitochondrion"/>
    <property type="evidence" value="ECO:0007669"/>
    <property type="project" value="UniProtKB-SubCell"/>
</dbReference>
<evidence type="ECO:0000256" key="2">
    <source>
        <dbReference type="ARBA" id="ARBA00004173"/>
    </source>
</evidence>
<dbReference type="CDD" id="cd06558">
    <property type="entry name" value="crotonase-like"/>
    <property type="match status" value="1"/>
</dbReference>
<protein>
    <recommendedName>
        <fullName evidence="3">3-hydroxyisobutyryl-CoA hydrolase</fullName>
        <ecNumber evidence="3">3.1.2.4</ecNumber>
    </recommendedName>
    <alternativeName>
        <fullName evidence="6">3-hydroxyisobutyryl-coenzyme A hydrolase</fullName>
    </alternativeName>
</protein>
<gene>
    <name evidence="8" type="ORF">AKO1_012929</name>
</gene>
<comment type="caution">
    <text evidence="8">The sequence shown here is derived from an EMBL/GenBank/DDBJ whole genome shotgun (WGS) entry which is preliminary data.</text>
</comment>
<keyword evidence="9" id="KW-1185">Reference proteome</keyword>
<dbReference type="Gene3D" id="3.90.226.10">
    <property type="entry name" value="2-enoyl-CoA Hydratase, Chain A, domain 1"/>
    <property type="match status" value="1"/>
</dbReference>
<dbReference type="EMBL" id="JAOPGA020000840">
    <property type="protein sequence ID" value="KAL0482300.1"/>
    <property type="molecule type" value="Genomic_DNA"/>
</dbReference>
<evidence type="ECO:0000256" key="6">
    <source>
        <dbReference type="ARBA" id="ARBA00031181"/>
    </source>
</evidence>
<comment type="subcellular location">
    <subcellularLocation>
        <location evidence="2">Mitochondrion</location>
    </subcellularLocation>
</comment>
<dbReference type="SUPFAM" id="SSF52096">
    <property type="entry name" value="ClpP/crotonase"/>
    <property type="match status" value="1"/>
</dbReference>
<dbReference type="PANTHER" id="PTHR43176">
    <property type="entry name" value="3-HYDROXYISOBUTYRYL-COA HYDROLASE-RELATED"/>
    <property type="match status" value="1"/>
</dbReference>
<keyword evidence="4 8" id="KW-0378">Hydrolase</keyword>
<proteinExistence type="predicted"/>
<sequence length="385" mass="43357">MLLNRTSRNCRLLPTIRGFSGCSKRTMEYDPDDVQFEERGSVQFITLNRPSQLNALNQSMVKKLTPNFRRHLMTEDQKVKTFVMKGAGEKAFCAGGDIKAIVSSKDTTFFKEEYELNHLIGTMKKPHVAIIDGITMGGGVGLSIHGSIRVATENTVFAMPETAIGFFTDVGGSYFLHRLPRNIGTYLALTGARLKGKQLFAAGIATHYVERASIPKLEELIVSTDTDDASVLSKAITDAFPVESEPEQLLTELVPDIDKIDKVFQLGSMKEIMQTLEEMDQEDEWVSKTLNTLKSVSPLSLRVVHRQINLGRNLSFKDCFVMELGIATQMLKENDFYEGVRALLIDKDKNPKWEPKTLDLVKRERVDPYFQSITKKDYREGEEDA</sequence>
<feature type="domain" description="Enoyl-CoA hydratase/isomerase" evidence="7">
    <location>
        <begin position="43"/>
        <end position="370"/>
    </location>
</feature>
<evidence type="ECO:0000256" key="5">
    <source>
        <dbReference type="ARBA" id="ARBA00023128"/>
    </source>
</evidence>
<organism evidence="8 9">
    <name type="scientific">Acrasis kona</name>
    <dbReference type="NCBI Taxonomy" id="1008807"/>
    <lineage>
        <taxon>Eukaryota</taxon>
        <taxon>Discoba</taxon>
        <taxon>Heterolobosea</taxon>
        <taxon>Tetramitia</taxon>
        <taxon>Eutetramitia</taxon>
        <taxon>Acrasidae</taxon>
        <taxon>Acrasis</taxon>
    </lineage>
</organism>
<evidence type="ECO:0000256" key="1">
    <source>
        <dbReference type="ARBA" id="ARBA00001709"/>
    </source>
</evidence>
<reference evidence="8 9" key="1">
    <citation type="submission" date="2024-03" db="EMBL/GenBank/DDBJ databases">
        <title>The Acrasis kona genome and developmental transcriptomes reveal deep origins of eukaryotic multicellular pathways.</title>
        <authorList>
            <person name="Sheikh S."/>
            <person name="Fu C.-J."/>
            <person name="Brown M.W."/>
            <person name="Baldauf S.L."/>
        </authorList>
    </citation>
    <scope>NUCLEOTIDE SEQUENCE [LARGE SCALE GENOMIC DNA]</scope>
    <source>
        <strain evidence="8 9">ATCC MYA-3509</strain>
    </source>
</reference>
<evidence type="ECO:0000313" key="9">
    <source>
        <dbReference type="Proteomes" id="UP001431209"/>
    </source>
</evidence>
<dbReference type="FunFam" id="3.90.226.10:FF:000026">
    <property type="entry name" value="3-hydroxyisobutyryl-CoA hydrolase, mitochondrial"/>
    <property type="match status" value="1"/>
</dbReference>
<dbReference type="EC" id="3.1.2.4" evidence="3"/>